<comment type="caution">
    <text evidence="4">The sequence shown here is derived from an EMBL/GenBank/DDBJ whole genome shotgun (WGS) entry which is preliminary data.</text>
</comment>
<organism evidence="4 5">
    <name type="scientific">Lapillicoccus jejuensis</name>
    <dbReference type="NCBI Taxonomy" id="402171"/>
    <lineage>
        <taxon>Bacteria</taxon>
        <taxon>Bacillati</taxon>
        <taxon>Actinomycetota</taxon>
        <taxon>Actinomycetes</taxon>
        <taxon>Micrococcales</taxon>
        <taxon>Intrasporangiaceae</taxon>
        <taxon>Lapillicoccus</taxon>
    </lineage>
</organism>
<reference evidence="4 5" key="1">
    <citation type="submission" date="2019-06" db="EMBL/GenBank/DDBJ databases">
        <title>Sequencing the genomes of 1000 actinobacteria strains.</title>
        <authorList>
            <person name="Klenk H.-P."/>
        </authorList>
    </citation>
    <scope>NUCLEOTIDE SEQUENCE [LARGE SCALE GENOMIC DNA]</scope>
    <source>
        <strain evidence="4 5">DSM 18607</strain>
    </source>
</reference>
<protein>
    <submittedName>
        <fullName evidence="4">Phospholipid/cholesterol/gamma-HCH transport system substrate-binding protein</fullName>
    </submittedName>
</protein>
<feature type="compositionally biased region" description="Polar residues" evidence="1">
    <location>
        <begin position="332"/>
        <end position="348"/>
    </location>
</feature>
<dbReference type="RefSeq" id="WP_141846587.1">
    <property type="nucleotide sequence ID" value="NZ_BAAAPR010000006.1"/>
</dbReference>
<dbReference type="OrthoDB" id="4741753at2"/>
<dbReference type="EMBL" id="VFMN01000001">
    <property type="protein sequence ID" value="TQJ07505.1"/>
    <property type="molecule type" value="Genomic_DNA"/>
</dbReference>
<dbReference type="InterPro" id="IPR052336">
    <property type="entry name" value="MlaD_Phospholipid_Transporter"/>
</dbReference>
<dbReference type="Pfam" id="PF11887">
    <property type="entry name" value="Mce4_CUP1"/>
    <property type="match status" value="1"/>
</dbReference>
<evidence type="ECO:0000313" key="5">
    <source>
        <dbReference type="Proteomes" id="UP000317893"/>
    </source>
</evidence>
<evidence type="ECO:0000256" key="1">
    <source>
        <dbReference type="SAM" id="MobiDB-lite"/>
    </source>
</evidence>
<evidence type="ECO:0000259" key="3">
    <source>
        <dbReference type="Pfam" id="PF11887"/>
    </source>
</evidence>
<sequence length="426" mass="44428">MILRTVKIQLAVFALITLLTVSILSARFVGLTDAIEGGRFRVTAHFAASGGIFVGSEVTYRGVTVGKVTDLELTEDGVDVVATLDKGTEVPRATLAVVENRSAVGEQYLDLQPSVSTGPFLADGDGIARASTRTPLPVQDLLQHADTTVSSVPKDDLVTTVDELGTAFSDGGAADLQRLLDSATTFTASAQAALPQTVELIDDGRIVLDTQRATSGQVTVTVRNVADLAQTLQQHDGDLRMVLDRGVLASQQLNGLIKENQSSLSQLFANLITVGNVTTTRLGGITQLLVTYPDVVAGGYTVVPGDDTAHFGFVLNADDPPACTRGYEGTTKDPTYSTDPGTPTNTTAGCRLPRGSASDVRGAQNAPRPPSDQAGSSYPIALGTQPVPLGTTAVVGDQPLTVQTPLAPPGATGADAWTWMMEEAAR</sequence>
<dbReference type="Pfam" id="PF02470">
    <property type="entry name" value="MlaD"/>
    <property type="match status" value="1"/>
</dbReference>
<dbReference type="InterPro" id="IPR005693">
    <property type="entry name" value="Mce"/>
</dbReference>
<evidence type="ECO:0000313" key="4">
    <source>
        <dbReference type="EMBL" id="TQJ07505.1"/>
    </source>
</evidence>
<accession>A0A542DWR4</accession>
<feature type="region of interest" description="Disordered" evidence="1">
    <location>
        <begin position="327"/>
        <end position="382"/>
    </location>
</feature>
<dbReference type="PANTHER" id="PTHR33371">
    <property type="entry name" value="INTERMEMBRANE PHOSPHOLIPID TRANSPORT SYSTEM BINDING PROTEIN MLAD-RELATED"/>
    <property type="match status" value="1"/>
</dbReference>
<feature type="domain" description="Mce/MlaD" evidence="2">
    <location>
        <begin position="41"/>
        <end position="113"/>
    </location>
</feature>
<dbReference type="InterPro" id="IPR024516">
    <property type="entry name" value="Mce_C"/>
</dbReference>
<dbReference type="GO" id="GO:0005576">
    <property type="term" value="C:extracellular region"/>
    <property type="evidence" value="ECO:0007669"/>
    <property type="project" value="TreeGrafter"/>
</dbReference>
<dbReference type="InterPro" id="IPR003399">
    <property type="entry name" value="Mce/MlaD"/>
</dbReference>
<dbReference type="Proteomes" id="UP000317893">
    <property type="component" value="Unassembled WGS sequence"/>
</dbReference>
<feature type="domain" description="Mammalian cell entry C-terminal" evidence="3">
    <location>
        <begin position="121"/>
        <end position="305"/>
    </location>
</feature>
<dbReference type="AlphaFoldDB" id="A0A542DWR4"/>
<keyword evidence="5" id="KW-1185">Reference proteome</keyword>
<gene>
    <name evidence="4" type="ORF">FB458_0567</name>
</gene>
<proteinExistence type="predicted"/>
<evidence type="ECO:0000259" key="2">
    <source>
        <dbReference type="Pfam" id="PF02470"/>
    </source>
</evidence>
<dbReference type="PANTHER" id="PTHR33371:SF16">
    <property type="entry name" value="MCE-FAMILY PROTEIN MCE3F"/>
    <property type="match status" value="1"/>
</dbReference>
<dbReference type="NCBIfam" id="TIGR00996">
    <property type="entry name" value="Mtu_fam_mce"/>
    <property type="match status" value="1"/>
</dbReference>
<name>A0A542DWR4_9MICO</name>